<dbReference type="EMBL" id="PFOF01000070">
    <property type="protein sequence ID" value="PIZ67047.1"/>
    <property type="molecule type" value="Genomic_DNA"/>
</dbReference>
<organism evidence="3 4">
    <name type="scientific">Candidatus Roizmanbacteria bacterium CG_4_10_14_0_2_um_filter_33_96</name>
    <dbReference type="NCBI Taxonomy" id="1974821"/>
    <lineage>
        <taxon>Bacteria</taxon>
        <taxon>Candidatus Roizmaniibacteriota</taxon>
    </lineage>
</organism>
<evidence type="ECO:0000259" key="2">
    <source>
        <dbReference type="Pfam" id="PF12229"/>
    </source>
</evidence>
<keyword evidence="1" id="KW-0812">Transmembrane</keyword>
<name>A0A2M7U727_9BACT</name>
<dbReference type="InterPro" id="IPR007391">
    <property type="entry name" value="Vancomycin_resist_VanW"/>
</dbReference>
<protein>
    <recommendedName>
        <fullName evidence="2">YoaR-like putative peptidoglycan binding domain-containing protein</fullName>
    </recommendedName>
</protein>
<evidence type="ECO:0000256" key="1">
    <source>
        <dbReference type="SAM" id="Phobius"/>
    </source>
</evidence>
<dbReference type="Pfam" id="PF04294">
    <property type="entry name" value="VanW"/>
    <property type="match status" value="1"/>
</dbReference>
<dbReference type="InterPro" id="IPR052913">
    <property type="entry name" value="Glycopeptide_resist_protein"/>
</dbReference>
<sequence>MISKNKHYRGNFLLVLMVVFALIALGSTAFIFLKQEKNIGNKIYPNVYLDNQNFGLKSKDEIVDFYKKKSSELKNTTVTVFYTNEPVATYSAQTLGIKYDGKTTAERAYLIGRSTNLPSKYFQKFLSIFNLKRFDFESQIEYDNTELKDFLALSEDKYNLPAKNALFKFEREKVVEFRKESDGLKIKSNQFLPDFDKIVMSFKTEVSNKKVVLNSEVIKPEIKLSDINEYGIEEFIAEGKSDYTHSIPQRVHNLTLAASKFNGVLIPKGKVLSFNDAVGDISSLTGYQPAYVIKEGKTVLGDGGGVCQVSTTLFRAALNAGLPILERNAHAYRVGYYENDSQPGFDATVYGPLVDLKIKNDTQGYILIETEVDTEKNLLYFKLYGKKDSRRVEISKATVYDVVPALPPKYQDDPTLKKGVTKQVDFPAGGAKAFFTYKVYQGEKTTIDDKFYSNFRPWAAVYLVGT</sequence>
<reference evidence="4" key="1">
    <citation type="submission" date="2017-09" db="EMBL/GenBank/DDBJ databases">
        <title>Depth-based differentiation of microbial function through sediment-hosted aquifers and enrichment of novel symbionts in the deep terrestrial subsurface.</title>
        <authorList>
            <person name="Probst A.J."/>
            <person name="Ladd B."/>
            <person name="Jarett J.K."/>
            <person name="Geller-Mcgrath D.E."/>
            <person name="Sieber C.M.K."/>
            <person name="Emerson J.B."/>
            <person name="Anantharaman K."/>
            <person name="Thomas B.C."/>
            <person name="Malmstrom R."/>
            <person name="Stieglmeier M."/>
            <person name="Klingl A."/>
            <person name="Woyke T."/>
            <person name="Ryan C.M."/>
            <person name="Banfield J.F."/>
        </authorList>
    </citation>
    <scope>NUCLEOTIDE SEQUENCE [LARGE SCALE GENOMIC DNA]</scope>
</reference>
<comment type="caution">
    <text evidence="3">The sequence shown here is derived from an EMBL/GenBank/DDBJ whole genome shotgun (WGS) entry which is preliminary data.</text>
</comment>
<dbReference type="AlphaFoldDB" id="A0A2M7U727"/>
<dbReference type="InterPro" id="IPR022029">
    <property type="entry name" value="YoaR-like_PG-bd"/>
</dbReference>
<dbReference type="PANTHER" id="PTHR35788:SF1">
    <property type="entry name" value="EXPORTED PROTEIN"/>
    <property type="match status" value="1"/>
</dbReference>
<accession>A0A2M7U727</accession>
<dbReference type="PANTHER" id="PTHR35788">
    <property type="entry name" value="EXPORTED PROTEIN-RELATED"/>
    <property type="match status" value="1"/>
</dbReference>
<gene>
    <name evidence="3" type="ORF">COY12_02435</name>
</gene>
<evidence type="ECO:0000313" key="4">
    <source>
        <dbReference type="Proteomes" id="UP000229506"/>
    </source>
</evidence>
<evidence type="ECO:0000313" key="3">
    <source>
        <dbReference type="EMBL" id="PIZ67047.1"/>
    </source>
</evidence>
<feature type="domain" description="YoaR-like putative peptidoglycan binding" evidence="2">
    <location>
        <begin position="89"/>
        <end position="197"/>
    </location>
</feature>
<feature type="non-terminal residue" evidence="3">
    <location>
        <position position="466"/>
    </location>
</feature>
<keyword evidence="1" id="KW-0472">Membrane</keyword>
<keyword evidence="1" id="KW-1133">Transmembrane helix</keyword>
<dbReference type="Pfam" id="PF12229">
    <property type="entry name" value="PG_binding_4"/>
    <property type="match status" value="1"/>
</dbReference>
<proteinExistence type="predicted"/>
<feature type="transmembrane region" description="Helical" evidence="1">
    <location>
        <begin position="12"/>
        <end position="33"/>
    </location>
</feature>
<dbReference type="Proteomes" id="UP000229506">
    <property type="component" value="Unassembled WGS sequence"/>
</dbReference>